<evidence type="ECO:0000313" key="3">
    <source>
        <dbReference type="EMBL" id="MDT7828078.1"/>
    </source>
</evidence>
<sequence length="257" mass="29667">MKKIYKTTDQIHILNTKIHNLSFQETLDKIEMAIRDNEQIHHVVVNAGKIVAMRTDLELQKSVNSSDLINADGQSVVWASRFLGKPLKERVAGIDLMEHLIKLSHIKKYKIFFLGAKEEVVKSVVDRYSEEYSPDIIAGYRNGYFTLMEESKIAERISNSGANILLVAISSPTKELFLYRNKGILHRVNFIMGVGGSFDVVSGRVKRAPVWMQNAGLEWFYRFLQEPKRMWKRYLVGNTKFILMVLNERLRFKEGVN</sequence>
<accession>A0ABU3L3D5</accession>
<name>A0ABU3L3D5_9FLAO</name>
<comment type="caution">
    <text evidence="3">The sequence shown here is derived from an EMBL/GenBank/DDBJ whole genome shotgun (WGS) entry which is preliminary data.</text>
</comment>
<dbReference type="Proteomes" id="UP001250656">
    <property type="component" value="Unassembled WGS sequence"/>
</dbReference>
<proteinExistence type="predicted"/>
<keyword evidence="1" id="KW-0328">Glycosyltransferase</keyword>
<dbReference type="CDD" id="cd06533">
    <property type="entry name" value="Glyco_transf_WecG_TagA"/>
    <property type="match status" value="1"/>
</dbReference>
<keyword evidence="4" id="KW-1185">Reference proteome</keyword>
<dbReference type="InterPro" id="IPR004629">
    <property type="entry name" value="WecG_TagA_CpsF"/>
</dbReference>
<protein>
    <submittedName>
        <fullName evidence="3">WecB/TagA/CpsF family glycosyltransferase</fullName>
    </submittedName>
</protein>
<dbReference type="NCBIfam" id="TIGR00696">
    <property type="entry name" value="wecG_tagA_cpsF"/>
    <property type="match status" value="1"/>
</dbReference>
<dbReference type="EMBL" id="JAVTTP010000001">
    <property type="protein sequence ID" value="MDT7828078.1"/>
    <property type="molecule type" value="Genomic_DNA"/>
</dbReference>
<dbReference type="PANTHER" id="PTHR34136">
    <property type="match status" value="1"/>
</dbReference>
<dbReference type="RefSeq" id="WP_314013205.1">
    <property type="nucleotide sequence ID" value="NZ_JAVTTP010000001.1"/>
</dbReference>
<keyword evidence="2" id="KW-0808">Transferase</keyword>
<gene>
    <name evidence="3" type="ORF">RQM65_05295</name>
</gene>
<dbReference type="Pfam" id="PF03808">
    <property type="entry name" value="Glyco_tran_WecG"/>
    <property type="match status" value="1"/>
</dbReference>
<evidence type="ECO:0000313" key="4">
    <source>
        <dbReference type="Proteomes" id="UP001250656"/>
    </source>
</evidence>
<evidence type="ECO:0000256" key="1">
    <source>
        <dbReference type="ARBA" id="ARBA00022676"/>
    </source>
</evidence>
<reference evidence="3 4" key="1">
    <citation type="submission" date="2023-09" db="EMBL/GenBank/DDBJ databases">
        <title>Novel taxa isolated from Blanes Bay.</title>
        <authorList>
            <person name="Rey-Velasco X."/>
            <person name="Lucena T."/>
        </authorList>
    </citation>
    <scope>NUCLEOTIDE SEQUENCE [LARGE SCALE GENOMIC DNA]</scope>
    <source>
        <strain evidence="3 4">S334</strain>
    </source>
</reference>
<evidence type="ECO:0000256" key="2">
    <source>
        <dbReference type="ARBA" id="ARBA00022679"/>
    </source>
</evidence>
<dbReference type="PANTHER" id="PTHR34136:SF1">
    <property type="entry name" value="UDP-N-ACETYL-D-MANNOSAMINURONIC ACID TRANSFERASE"/>
    <property type="match status" value="1"/>
</dbReference>
<organism evidence="3 4">
    <name type="scientific">Pricia mediterranea</name>
    <dbReference type="NCBI Taxonomy" id="3076079"/>
    <lineage>
        <taxon>Bacteria</taxon>
        <taxon>Pseudomonadati</taxon>
        <taxon>Bacteroidota</taxon>
        <taxon>Flavobacteriia</taxon>
        <taxon>Flavobacteriales</taxon>
        <taxon>Flavobacteriaceae</taxon>
        <taxon>Pricia</taxon>
    </lineage>
</organism>